<reference evidence="1" key="1">
    <citation type="submission" date="2021-12" db="EMBL/GenBank/DDBJ databases">
        <title>Bradyrhizobium xenonodulans sp. nov.</title>
        <authorList>
            <person name="Claassens R."/>
            <person name="Venter S.N."/>
            <person name="Beukes C.W."/>
            <person name="Stepkowski T."/>
            <person name="Steenkamp E.T."/>
        </authorList>
    </citation>
    <scope>NUCLEOTIDE SEQUENCE</scope>
    <source>
        <strain evidence="1">14AB</strain>
    </source>
</reference>
<evidence type="ECO:0000313" key="1">
    <source>
        <dbReference type="EMBL" id="WBL78805.1"/>
    </source>
</evidence>
<name>A0ABY7MPE7_9BRAD</name>
<keyword evidence="2" id="KW-1185">Reference proteome</keyword>
<dbReference type="RefSeq" id="WP_270164077.1">
    <property type="nucleotide sequence ID" value="NZ_CP089391.1"/>
</dbReference>
<proteinExistence type="predicted"/>
<accession>A0ABY7MPE7</accession>
<dbReference type="Proteomes" id="UP001179614">
    <property type="component" value="Chromosome"/>
</dbReference>
<evidence type="ECO:0000313" key="2">
    <source>
        <dbReference type="Proteomes" id="UP001179614"/>
    </source>
</evidence>
<gene>
    <name evidence="1" type="ORF">I3J27_38755</name>
</gene>
<sequence length="68" mass="7649">MITLTINEKDGQKFTVRFQVKTMDGDEQVWRDSEVNSELGKSQAYGIDENFRLIVEASETEPPANAGN</sequence>
<organism evidence="1 2">
    <name type="scientific">Bradyrhizobium xenonodulans</name>
    <dbReference type="NCBI Taxonomy" id="2736875"/>
    <lineage>
        <taxon>Bacteria</taxon>
        <taxon>Pseudomonadati</taxon>
        <taxon>Pseudomonadota</taxon>
        <taxon>Alphaproteobacteria</taxon>
        <taxon>Hyphomicrobiales</taxon>
        <taxon>Nitrobacteraceae</taxon>
        <taxon>Bradyrhizobium</taxon>
    </lineage>
</organism>
<protein>
    <submittedName>
        <fullName evidence="1">Uncharacterized protein</fullName>
    </submittedName>
</protein>
<dbReference type="EMBL" id="CP089391">
    <property type="protein sequence ID" value="WBL78805.1"/>
    <property type="molecule type" value="Genomic_DNA"/>
</dbReference>